<dbReference type="HOGENOM" id="CLU_037860_3_1_1"/>
<dbReference type="Pfam" id="PF04658">
    <property type="entry name" value="TAFII55_N"/>
    <property type="match status" value="1"/>
</dbReference>
<gene>
    <name evidence="8" type="ORF">SELMODRAFT_107911</name>
</gene>
<dbReference type="GO" id="GO:0005669">
    <property type="term" value="C:transcription factor TFIID complex"/>
    <property type="evidence" value="ECO:0000318"/>
    <property type="project" value="GO_Central"/>
</dbReference>
<keyword evidence="9" id="KW-1185">Reference proteome</keyword>
<keyword evidence="4" id="KW-0804">Transcription</keyword>
<evidence type="ECO:0000313" key="9">
    <source>
        <dbReference type="Proteomes" id="UP000001514"/>
    </source>
</evidence>
<evidence type="ECO:0000256" key="1">
    <source>
        <dbReference type="ARBA" id="ARBA00004123"/>
    </source>
</evidence>
<evidence type="ECO:0000313" key="8">
    <source>
        <dbReference type="EMBL" id="EFJ21007.1"/>
    </source>
</evidence>
<comment type="subcellular location">
    <subcellularLocation>
        <location evidence="1">Nucleus</location>
    </subcellularLocation>
</comment>
<evidence type="ECO:0000256" key="5">
    <source>
        <dbReference type="ARBA" id="ARBA00023242"/>
    </source>
</evidence>
<proteinExistence type="inferred from homology"/>
<dbReference type="AlphaFoldDB" id="D8S2Y2"/>
<dbReference type="PANTHER" id="PTHR12228">
    <property type="entry name" value="TRANSCRIPTION INITIATION FACTOR TFIID 55 KD SUBUNIT-RELATED"/>
    <property type="match status" value="1"/>
</dbReference>
<evidence type="ECO:0000256" key="3">
    <source>
        <dbReference type="ARBA" id="ARBA00023015"/>
    </source>
</evidence>
<feature type="domain" description="TAFII55 protein conserved region" evidence="7">
    <location>
        <begin position="1"/>
        <end position="145"/>
    </location>
</feature>
<dbReference type="SMART" id="SM01370">
    <property type="entry name" value="TAFII55_N"/>
    <property type="match status" value="1"/>
</dbReference>
<dbReference type="CDD" id="cd08047">
    <property type="entry name" value="TAF7"/>
    <property type="match status" value="1"/>
</dbReference>
<comment type="similarity">
    <text evidence="2">Belongs to the TAF7 family.</text>
</comment>
<dbReference type="EMBL" id="GL377600">
    <property type="protein sequence ID" value="EFJ21007.1"/>
    <property type="molecule type" value="Genomic_DNA"/>
</dbReference>
<dbReference type="Proteomes" id="UP000001514">
    <property type="component" value="Unassembled WGS sequence"/>
</dbReference>
<protein>
    <recommendedName>
        <fullName evidence="7">TAFII55 protein conserved region domain-containing protein</fullName>
    </recommendedName>
</protein>
<dbReference type="GO" id="GO:0051123">
    <property type="term" value="P:RNA polymerase II preinitiation complex assembly"/>
    <property type="evidence" value="ECO:0000318"/>
    <property type="project" value="GO_Central"/>
</dbReference>
<evidence type="ECO:0000259" key="7">
    <source>
        <dbReference type="SMART" id="SM01370"/>
    </source>
</evidence>
<dbReference type="KEGG" id="smo:SELMODRAFT_107911"/>
<evidence type="ECO:0000256" key="6">
    <source>
        <dbReference type="SAM" id="Phobius"/>
    </source>
</evidence>
<dbReference type="InterPro" id="IPR006751">
    <property type="entry name" value="TAFII55_prot_cons_reg"/>
</dbReference>
<dbReference type="OMA" id="EPDLNVF"/>
<organism evidence="9">
    <name type="scientific">Selaginella moellendorffii</name>
    <name type="common">Spikemoss</name>
    <dbReference type="NCBI Taxonomy" id="88036"/>
    <lineage>
        <taxon>Eukaryota</taxon>
        <taxon>Viridiplantae</taxon>
        <taxon>Streptophyta</taxon>
        <taxon>Embryophyta</taxon>
        <taxon>Tracheophyta</taxon>
        <taxon>Lycopodiopsida</taxon>
        <taxon>Selaginellales</taxon>
        <taxon>Selaginellaceae</taxon>
        <taxon>Selaginella</taxon>
    </lineage>
</organism>
<name>D8S2Y2_SELML</name>
<dbReference type="PANTHER" id="PTHR12228:SF0">
    <property type="entry name" value="TATA-BOX BINDING PROTEIN ASSOCIATED FACTOR 7"/>
    <property type="match status" value="1"/>
</dbReference>
<keyword evidence="3" id="KW-0805">Transcription regulation</keyword>
<keyword evidence="6" id="KW-1133">Transmembrane helix</keyword>
<dbReference type="eggNOG" id="KOG4011">
    <property type="taxonomic scope" value="Eukaryota"/>
</dbReference>
<sequence length="168" mass="18886">MEEHFILRVPPSVAERLNGVLSERAQAPEDEGIDICFRDARTGMFTIGKDQFEVSLVDLPCVVESYKTYDDTVLIKAADIGQMILVRDNKEPAPEGVEHKDGLTPAMRDARKRRFRRDAEIINPDFVHNVENDLVNILAGGTARDVDILFLLLLFLCSLSMIVLEAFP</sequence>
<dbReference type="OrthoDB" id="153872at2759"/>
<keyword evidence="6" id="KW-0472">Membrane</keyword>
<keyword evidence="5" id="KW-0539">Nucleus</keyword>
<dbReference type="InterPro" id="IPR037817">
    <property type="entry name" value="TAF7"/>
</dbReference>
<reference evidence="8 9" key="1">
    <citation type="journal article" date="2011" name="Science">
        <title>The Selaginella genome identifies genetic changes associated with the evolution of vascular plants.</title>
        <authorList>
            <person name="Banks J.A."/>
            <person name="Nishiyama T."/>
            <person name="Hasebe M."/>
            <person name="Bowman J.L."/>
            <person name="Gribskov M."/>
            <person name="dePamphilis C."/>
            <person name="Albert V.A."/>
            <person name="Aono N."/>
            <person name="Aoyama T."/>
            <person name="Ambrose B.A."/>
            <person name="Ashton N.W."/>
            <person name="Axtell M.J."/>
            <person name="Barker E."/>
            <person name="Barker M.S."/>
            <person name="Bennetzen J.L."/>
            <person name="Bonawitz N.D."/>
            <person name="Chapple C."/>
            <person name="Cheng C."/>
            <person name="Correa L.G."/>
            <person name="Dacre M."/>
            <person name="DeBarry J."/>
            <person name="Dreyer I."/>
            <person name="Elias M."/>
            <person name="Engstrom E.M."/>
            <person name="Estelle M."/>
            <person name="Feng L."/>
            <person name="Finet C."/>
            <person name="Floyd S.K."/>
            <person name="Frommer W.B."/>
            <person name="Fujita T."/>
            <person name="Gramzow L."/>
            <person name="Gutensohn M."/>
            <person name="Harholt J."/>
            <person name="Hattori M."/>
            <person name="Heyl A."/>
            <person name="Hirai T."/>
            <person name="Hiwatashi Y."/>
            <person name="Ishikawa M."/>
            <person name="Iwata M."/>
            <person name="Karol K.G."/>
            <person name="Koehler B."/>
            <person name="Kolukisaoglu U."/>
            <person name="Kubo M."/>
            <person name="Kurata T."/>
            <person name="Lalonde S."/>
            <person name="Li K."/>
            <person name="Li Y."/>
            <person name="Litt A."/>
            <person name="Lyons E."/>
            <person name="Manning G."/>
            <person name="Maruyama T."/>
            <person name="Michael T.P."/>
            <person name="Mikami K."/>
            <person name="Miyazaki S."/>
            <person name="Morinaga S."/>
            <person name="Murata T."/>
            <person name="Mueller-Roeber B."/>
            <person name="Nelson D.R."/>
            <person name="Obara M."/>
            <person name="Oguri Y."/>
            <person name="Olmstead R.G."/>
            <person name="Onodera N."/>
            <person name="Petersen B.L."/>
            <person name="Pils B."/>
            <person name="Prigge M."/>
            <person name="Rensing S.A."/>
            <person name="Riano-Pachon D.M."/>
            <person name="Roberts A.W."/>
            <person name="Sato Y."/>
            <person name="Scheller H.V."/>
            <person name="Schulz B."/>
            <person name="Schulz C."/>
            <person name="Shakirov E.V."/>
            <person name="Shibagaki N."/>
            <person name="Shinohara N."/>
            <person name="Shippen D.E."/>
            <person name="Soerensen I."/>
            <person name="Sotooka R."/>
            <person name="Sugimoto N."/>
            <person name="Sugita M."/>
            <person name="Sumikawa N."/>
            <person name="Tanurdzic M."/>
            <person name="Theissen G."/>
            <person name="Ulvskov P."/>
            <person name="Wakazuki S."/>
            <person name="Weng J.K."/>
            <person name="Willats W.W."/>
            <person name="Wipf D."/>
            <person name="Wolf P.G."/>
            <person name="Yang L."/>
            <person name="Zimmer A.D."/>
            <person name="Zhu Q."/>
            <person name="Mitros T."/>
            <person name="Hellsten U."/>
            <person name="Loque D."/>
            <person name="Otillar R."/>
            <person name="Salamov A."/>
            <person name="Schmutz J."/>
            <person name="Shapiro H."/>
            <person name="Lindquist E."/>
            <person name="Lucas S."/>
            <person name="Rokhsar D."/>
            <person name="Grigoriev I.V."/>
        </authorList>
    </citation>
    <scope>NUCLEOTIDE SEQUENCE [LARGE SCALE GENOMIC DNA]</scope>
</reference>
<dbReference type="InParanoid" id="D8S2Y2"/>
<evidence type="ECO:0000256" key="2">
    <source>
        <dbReference type="ARBA" id="ARBA00009368"/>
    </source>
</evidence>
<dbReference type="Gramene" id="EFJ21007">
    <property type="protein sequence ID" value="EFJ21007"/>
    <property type="gene ID" value="SELMODRAFT_107911"/>
</dbReference>
<keyword evidence="6" id="KW-0812">Transmembrane</keyword>
<dbReference type="STRING" id="88036.D8S2Y2"/>
<accession>D8S2Y2</accession>
<feature type="transmembrane region" description="Helical" evidence="6">
    <location>
        <begin position="148"/>
        <end position="167"/>
    </location>
</feature>
<evidence type="ECO:0000256" key="4">
    <source>
        <dbReference type="ARBA" id="ARBA00023163"/>
    </source>
</evidence>